<feature type="compositionally biased region" description="Polar residues" evidence="3">
    <location>
        <begin position="799"/>
        <end position="814"/>
    </location>
</feature>
<dbReference type="PROSITE" id="PS50297">
    <property type="entry name" value="ANK_REP_REGION"/>
    <property type="match status" value="1"/>
</dbReference>
<proteinExistence type="predicted"/>
<organism evidence="5 6">
    <name type="scientific">Kockovaella imperatae</name>
    <dbReference type="NCBI Taxonomy" id="4999"/>
    <lineage>
        <taxon>Eukaryota</taxon>
        <taxon>Fungi</taxon>
        <taxon>Dikarya</taxon>
        <taxon>Basidiomycota</taxon>
        <taxon>Agaricomycotina</taxon>
        <taxon>Tremellomycetes</taxon>
        <taxon>Tremellales</taxon>
        <taxon>Cuniculitremaceae</taxon>
        <taxon>Kockovaella</taxon>
    </lineage>
</organism>
<feature type="region of interest" description="Disordered" evidence="3">
    <location>
        <begin position="799"/>
        <end position="992"/>
    </location>
</feature>
<dbReference type="PROSITE" id="PS50103">
    <property type="entry name" value="ZF_C3H1"/>
    <property type="match status" value="2"/>
</dbReference>
<dbReference type="InterPro" id="IPR002110">
    <property type="entry name" value="Ankyrin_rpt"/>
</dbReference>
<feature type="compositionally biased region" description="Low complexity" evidence="3">
    <location>
        <begin position="256"/>
        <end position="276"/>
    </location>
</feature>
<feature type="domain" description="C3H1-type" evidence="4">
    <location>
        <begin position="286"/>
        <end position="310"/>
    </location>
</feature>
<evidence type="ECO:0000256" key="3">
    <source>
        <dbReference type="SAM" id="MobiDB-lite"/>
    </source>
</evidence>
<dbReference type="Proteomes" id="UP000193218">
    <property type="component" value="Unassembled WGS sequence"/>
</dbReference>
<keyword evidence="6" id="KW-1185">Reference proteome</keyword>
<feature type="compositionally biased region" description="Low complexity" evidence="3">
    <location>
        <begin position="970"/>
        <end position="991"/>
    </location>
</feature>
<dbReference type="EMBL" id="NBSH01000002">
    <property type="protein sequence ID" value="ORX40113.1"/>
    <property type="molecule type" value="Genomic_DNA"/>
</dbReference>
<dbReference type="InterPro" id="IPR036770">
    <property type="entry name" value="Ankyrin_rpt-contain_sf"/>
</dbReference>
<dbReference type="GO" id="GO:0008270">
    <property type="term" value="F:zinc ion binding"/>
    <property type="evidence" value="ECO:0007669"/>
    <property type="project" value="UniProtKB-KW"/>
</dbReference>
<dbReference type="OrthoDB" id="20872at2759"/>
<dbReference type="SMART" id="SM00248">
    <property type="entry name" value="ANK"/>
    <property type="match status" value="2"/>
</dbReference>
<feature type="compositionally biased region" description="Basic and acidic residues" evidence="3">
    <location>
        <begin position="949"/>
        <end position="969"/>
    </location>
</feature>
<feature type="compositionally biased region" description="Low complexity" evidence="3">
    <location>
        <begin position="825"/>
        <end position="836"/>
    </location>
</feature>
<feature type="compositionally biased region" description="Polar residues" evidence="3">
    <location>
        <begin position="381"/>
        <end position="390"/>
    </location>
</feature>
<feature type="region of interest" description="Disordered" evidence="3">
    <location>
        <begin position="356"/>
        <end position="488"/>
    </location>
</feature>
<keyword evidence="2" id="KW-0862">Zinc</keyword>
<dbReference type="Pfam" id="PF12796">
    <property type="entry name" value="Ank_2"/>
    <property type="match status" value="1"/>
</dbReference>
<dbReference type="InterPro" id="IPR000571">
    <property type="entry name" value="Znf_CCCH"/>
</dbReference>
<dbReference type="GO" id="GO:0010468">
    <property type="term" value="P:regulation of gene expression"/>
    <property type="evidence" value="ECO:0007669"/>
    <property type="project" value="UniProtKB-ARBA"/>
</dbReference>
<dbReference type="AlphaFoldDB" id="A0A1Y1UQ14"/>
<feature type="compositionally biased region" description="Low complexity" evidence="3">
    <location>
        <begin position="737"/>
        <end position="758"/>
    </location>
</feature>
<feature type="compositionally biased region" description="Gly residues" evidence="3">
    <location>
        <begin position="229"/>
        <end position="242"/>
    </location>
</feature>
<feature type="compositionally biased region" description="Polar residues" evidence="3">
    <location>
        <begin position="412"/>
        <end position="432"/>
    </location>
</feature>
<accession>A0A1Y1UQ14</accession>
<dbReference type="STRING" id="4999.A0A1Y1UQ14"/>
<reference evidence="5 6" key="1">
    <citation type="submission" date="2017-03" db="EMBL/GenBank/DDBJ databases">
        <title>Widespread Adenine N6-methylation of Active Genes in Fungi.</title>
        <authorList>
            <consortium name="DOE Joint Genome Institute"/>
            <person name="Mondo S.J."/>
            <person name="Dannebaum R.O."/>
            <person name="Kuo R.C."/>
            <person name="Louie K.B."/>
            <person name="Bewick A.J."/>
            <person name="Labutti K."/>
            <person name="Haridas S."/>
            <person name="Kuo A."/>
            <person name="Salamov A."/>
            <person name="Ahrendt S.R."/>
            <person name="Lau R."/>
            <person name="Bowen B.P."/>
            <person name="Lipzen A."/>
            <person name="Sullivan W."/>
            <person name="Andreopoulos W.B."/>
            <person name="Clum A."/>
            <person name="Lindquist E."/>
            <person name="Daum C."/>
            <person name="Northen T.R."/>
            <person name="Ramamoorthy G."/>
            <person name="Schmitz R.J."/>
            <person name="Gryganskyi A."/>
            <person name="Culley D."/>
            <person name="Magnuson J."/>
            <person name="James T.Y."/>
            <person name="O'Malley M.A."/>
            <person name="Stajich J.E."/>
            <person name="Spatafora J.W."/>
            <person name="Visel A."/>
            <person name="Grigoriev I.V."/>
        </authorList>
    </citation>
    <scope>NUCLEOTIDE SEQUENCE [LARGE SCALE GENOMIC DNA]</scope>
    <source>
        <strain evidence="5 6">NRRL Y-17943</strain>
    </source>
</reference>
<dbReference type="SMART" id="SM00356">
    <property type="entry name" value="ZnF_C3H1"/>
    <property type="match status" value="2"/>
</dbReference>
<feature type="zinc finger region" description="C3H1-type" evidence="2">
    <location>
        <begin position="286"/>
        <end position="310"/>
    </location>
</feature>
<feature type="region of interest" description="Disordered" evidence="3">
    <location>
        <begin position="707"/>
        <end position="775"/>
    </location>
</feature>
<protein>
    <recommendedName>
        <fullName evidence="4">C3H1-type domain-containing protein</fullName>
    </recommendedName>
</protein>
<name>A0A1Y1UQ14_9TREE</name>
<feature type="zinc finger region" description="C3H1-type" evidence="2">
    <location>
        <begin position="596"/>
        <end position="623"/>
    </location>
</feature>
<dbReference type="RefSeq" id="XP_021873898.1">
    <property type="nucleotide sequence ID" value="XM_022012304.1"/>
</dbReference>
<feature type="domain" description="C3H1-type" evidence="4">
    <location>
        <begin position="596"/>
        <end position="623"/>
    </location>
</feature>
<feature type="region of interest" description="Disordered" evidence="3">
    <location>
        <begin position="76"/>
        <end position="97"/>
    </location>
</feature>
<comment type="caution">
    <text evidence="5">The sequence shown here is derived from an EMBL/GenBank/DDBJ whole genome shotgun (WGS) entry which is preliminary data.</text>
</comment>
<feature type="compositionally biased region" description="Low complexity" evidence="3">
    <location>
        <begin position="86"/>
        <end position="97"/>
    </location>
</feature>
<keyword evidence="2" id="KW-0863">Zinc-finger</keyword>
<evidence type="ECO:0000256" key="1">
    <source>
        <dbReference type="PROSITE-ProRule" id="PRU00023"/>
    </source>
</evidence>
<feature type="compositionally biased region" description="Polar residues" evidence="3">
    <location>
        <begin position="879"/>
        <end position="914"/>
    </location>
</feature>
<feature type="compositionally biased region" description="Low complexity" evidence="3">
    <location>
        <begin position="567"/>
        <end position="590"/>
    </location>
</feature>
<feature type="region of interest" description="Disordered" evidence="3">
    <location>
        <begin position="226"/>
        <end position="276"/>
    </location>
</feature>
<evidence type="ECO:0000256" key="2">
    <source>
        <dbReference type="PROSITE-ProRule" id="PRU00723"/>
    </source>
</evidence>
<dbReference type="InParanoid" id="A0A1Y1UQ14"/>
<dbReference type="Gene3D" id="1.25.40.20">
    <property type="entry name" value="Ankyrin repeat-containing domain"/>
    <property type="match status" value="1"/>
</dbReference>
<feature type="repeat" description="ANK" evidence="1">
    <location>
        <begin position="129"/>
        <end position="154"/>
    </location>
</feature>
<dbReference type="GeneID" id="33554112"/>
<keyword evidence="1" id="KW-0040">ANK repeat</keyword>
<evidence type="ECO:0000313" key="5">
    <source>
        <dbReference type="EMBL" id="ORX40113.1"/>
    </source>
</evidence>
<evidence type="ECO:0000259" key="4">
    <source>
        <dbReference type="PROSITE" id="PS50103"/>
    </source>
</evidence>
<sequence>MSISDSTPRADEPIVKAKLPNGHLDQGSDLNVAAVAAGELREHAQNGVVSPDGIATETNGTDVNAVETSVAGLSLETPEADGQNNGSLSTGSTGSPSDLHQACATGQLDLVRSLLSQSLEPLETLDVTTGCTPIVLAVRNNHPDVVRELLSAGAIVPPPGVTNDGYMMSILYPGMIIGGMYGMPGMNGGGHLGGPAGSGAAGAYGQPQMGAGPDYYGYYPPQDGFKRSPGGGVGGGGAGAGPGASPHGHHPHHPHAANGGSPVGNGSANANGNANGVGHLPPADVAKTIPCRNFPNCKYGSACVFFHPSSGPTAGLGGPSGLGSRPMPFFPQHQMQTMNGFEGYGGMQQAYGYAPEYQQQQQQQHQHRFQAGNMQPHDPLSQAQPSSIVNNEEESETLDSATPAGNAATDGEASNSTSSPPSVEQTEGQNASRVAAAQEESPSSSSPVNPDASNHQPIQLHLQPPHPNGAPIFIPGGMTSPQQPHPYGMSLSPLSPSMLSGSLPSIPPADQFFAAGSPPPSSNFAPGAYGQPFQIPNGNYAAGPGRRQSFGQPQFAGKAFGGHGKKPSFSGGPRPFRGPGAGPNSGPAPNMGTWKDGNPPPCAFFAQGKCRNGELCKFPHLDEQGNDCRHPDVIRGIIPPLPPLSRQRGMRSGGTMSFSAPFDPALRQQQQLNFMHQQQIHPMHQQVSPHPAHRQSLPASLAQVAENGQSVPNGPAPPAITGESSSIQSVSADGPVTQTTTITSNLTSSLTTPDLSNNETSIIEKNPSLPAKPVGSPMPSIIRSASQPGVQRVHVSVSGFNSRSHSPAPSNVSFHGNGHPRRNGGRAPLGGAAAVGAGAGGPGRSTSGDRKMPVGSAANHHQRVPQADEFPALGGGAGSTNQTGSVSGSKSTPHTGANNSPAVDTGNWSKTAAQVLSMPAPPRIEKEKQAPEENVTMEEDPETGAVIISREDLPSALKEAERTESEDSTPKASASATAAATSTTSPTKRPSVSFASVIATSQVESSPVGIKA</sequence>
<dbReference type="SUPFAM" id="SSF48403">
    <property type="entry name" value="Ankyrin repeat"/>
    <property type="match status" value="1"/>
</dbReference>
<dbReference type="PROSITE" id="PS50088">
    <property type="entry name" value="ANK_REPEAT"/>
    <property type="match status" value="1"/>
</dbReference>
<evidence type="ECO:0000313" key="6">
    <source>
        <dbReference type="Proteomes" id="UP000193218"/>
    </source>
</evidence>
<feature type="region of interest" description="Disordered" evidence="3">
    <location>
        <begin position="561"/>
        <end position="595"/>
    </location>
</feature>
<gene>
    <name evidence="5" type="ORF">BD324DRAFT_258741</name>
</gene>
<keyword evidence="2" id="KW-0479">Metal-binding</keyword>
<feature type="compositionally biased region" description="Polar residues" evidence="3">
    <location>
        <begin position="722"/>
        <end position="731"/>
    </location>
</feature>